<feature type="compositionally biased region" description="Low complexity" evidence="2">
    <location>
        <begin position="1562"/>
        <end position="1583"/>
    </location>
</feature>
<feature type="region of interest" description="Disordered" evidence="2">
    <location>
        <begin position="234"/>
        <end position="253"/>
    </location>
</feature>
<evidence type="ECO:0000313" key="6">
    <source>
        <dbReference type="Proteomes" id="UP000026915"/>
    </source>
</evidence>
<feature type="region of interest" description="Disordered" evidence="2">
    <location>
        <begin position="488"/>
        <end position="538"/>
    </location>
</feature>
<dbReference type="Proteomes" id="UP000026915">
    <property type="component" value="Chromosome 1"/>
</dbReference>
<dbReference type="PROSITE" id="PS51204">
    <property type="entry name" value="HSA"/>
    <property type="match status" value="1"/>
</dbReference>
<dbReference type="InterPro" id="IPR044798">
    <property type="entry name" value="EAF1A/B"/>
</dbReference>
<feature type="compositionally biased region" description="Low complexity" evidence="2">
    <location>
        <begin position="1628"/>
        <end position="1637"/>
    </location>
</feature>
<dbReference type="FunCoup" id="A0A061DPA2">
    <property type="interactions" value="988"/>
</dbReference>
<keyword evidence="5" id="KW-0547">Nucleotide-binding</keyword>
<proteinExistence type="predicted"/>
<dbReference type="PANTHER" id="PTHR46774:SF3">
    <property type="entry name" value="CHROMATIN MODIFICATION-RELATED PROTEIN EAF1 A-RELATED"/>
    <property type="match status" value="1"/>
</dbReference>
<feature type="compositionally biased region" description="Low complexity" evidence="2">
    <location>
        <begin position="1670"/>
        <end position="1682"/>
    </location>
</feature>
<feature type="compositionally biased region" description="Polar residues" evidence="2">
    <location>
        <begin position="518"/>
        <end position="538"/>
    </location>
</feature>
<feature type="compositionally biased region" description="Polar residues" evidence="2">
    <location>
        <begin position="1529"/>
        <end position="1550"/>
    </location>
</feature>
<keyword evidence="1" id="KW-0156">Chromatin regulator</keyword>
<dbReference type="STRING" id="3641.A0A061DPA2"/>
<feature type="domain" description="Myb-like" evidence="3">
    <location>
        <begin position="1108"/>
        <end position="1160"/>
    </location>
</feature>
<feature type="compositionally biased region" description="Low complexity" evidence="2">
    <location>
        <begin position="1506"/>
        <end position="1528"/>
    </location>
</feature>
<feature type="region of interest" description="Disordered" evidence="2">
    <location>
        <begin position="1860"/>
        <end position="1888"/>
    </location>
</feature>
<gene>
    <name evidence="5" type="ORF">TCM_002924</name>
</gene>
<feature type="region of interest" description="Disordered" evidence="2">
    <location>
        <begin position="925"/>
        <end position="951"/>
    </location>
</feature>
<feature type="compositionally biased region" description="Low complexity" evidence="2">
    <location>
        <begin position="1689"/>
        <end position="1698"/>
    </location>
</feature>
<keyword evidence="5" id="KW-0378">Hydrolase</keyword>
<keyword evidence="5" id="KW-0347">Helicase</keyword>
<feature type="compositionally biased region" description="Polar residues" evidence="2">
    <location>
        <begin position="161"/>
        <end position="176"/>
    </location>
</feature>
<dbReference type="PROSITE" id="PS50090">
    <property type="entry name" value="MYB_LIKE"/>
    <property type="match status" value="1"/>
</dbReference>
<accession>A0A061DPA2</accession>
<feature type="region of interest" description="Disordered" evidence="2">
    <location>
        <begin position="1915"/>
        <end position="2018"/>
    </location>
</feature>
<dbReference type="Gramene" id="EOX93921">
    <property type="protein sequence ID" value="EOX93921"/>
    <property type="gene ID" value="TCM_002924"/>
</dbReference>
<evidence type="ECO:0000313" key="5">
    <source>
        <dbReference type="EMBL" id="EOX93921.1"/>
    </source>
</evidence>
<evidence type="ECO:0000256" key="1">
    <source>
        <dbReference type="ARBA" id="ARBA00022853"/>
    </source>
</evidence>
<feature type="region of interest" description="Disordered" evidence="2">
    <location>
        <begin position="135"/>
        <end position="226"/>
    </location>
</feature>
<dbReference type="GO" id="GO:0004386">
    <property type="term" value="F:helicase activity"/>
    <property type="evidence" value="ECO:0007669"/>
    <property type="project" value="UniProtKB-KW"/>
</dbReference>
<feature type="compositionally biased region" description="Basic and acidic residues" evidence="2">
    <location>
        <begin position="1449"/>
        <end position="1464"/>
    </location>
</feature>
<keyword evidence="5" id="KW-0067">ATP-binding</keyword>
<feature type="compositionally biased region" description="Polar residues" evidence="2">
    <location>
        <begin position="244"/>
        <end position="253"/>
    </location>
</feature>
<dbReference type="OMA" id="MCGMNRS"/>
<sequence length="2082" mass="226117">MHGCNSGSALLVNAEVDSMGGVVDGGVGIGVKTSPRRAAIEKAQAELRQEYDVREERRRELEFLEKGGNPLDFKFGNAASVSVQSTSLTDQQAEHFVTSEAKGSFALTASPHGDSVESSGRPGVRAVCEPNSADNLLLFDGESELPEGERKSMHPRKRNTVAPSEQSSQMDGTQNAKESEDSAIFRPYARRNRSKINRDGARSSSTDMVQGRGGHGSSLPARGASKDVKVLTSEINNQKDKNIPSVNTAKSATSNGDLASKVITSDNQLNMELDGGQAVEDTTEQSKADLSETKVDATASKSVTDDLPNEPAPVEAHESPVNLAFEEPDLVRGKEQVVSTGLECPPGTGMTKAENDIGSNQLNGFGDAKRDRKNIPTEGQNSSIAIGSKGLDSESSCTQNSLSLDVNNDNDMCINPKNVDSNGKPMEQTSEIEESQNLAVAELAKEKNEIKAVDNAAVVCDTNTSQNHSVNDSIVKMEEEIRSELQNEVSCPSNNEAQQSSHAVSEADRKVSTLLGDDTNSNKEIFSTSRPQGTMDNSTCEIPETTLSGRTSTTTADPQTSSDNHVKVVDKAHEDSILEEARIIEAKRKRIAELSVGTLPLENRRKSHWDFVLEEMAWLANDFAQERLWKMTAAAQICHRVAFTSQLKFEEQNRYWKLKRVALTLANAVMEFWHSAEVLLNSKDSSLGPKKCDHDLVRSRVIEANEVSENKTAELDMDTNKEQQAPGKNNELAIRAYALRFLKYSSSHVPSLQAEAPATPDRISDLGIMDISWDEHLTEESLFYAVPSGAMETYRRSIESYLVQTEKTGSSVQEEVETSVYDAGAEFGYQDFVYDEDEGETSTYYLPGAFEGSKSSKLNQKKRKNPMKSYPARPYEMGADLPYGNCAQQSMLIGKRPASSLNVGPIPTKRVRTGSRQRVLSPFSSAAAAGGLQAPAKTDASSGDTNSFQDDQSTLHGGFQIQKSMEVESIADFERQLPYDCAETPTKPKKKKKTKIPGSAYDQGWQLECTVQNEQRDYSRKRQESHHFDSNGATGLYGQHSAKKPKIMKQQPDNSFDITPSGSIPSPVGSQMSNMSNPSKIIRLIHGRDRGRKAKTPKMSAGQPGSGSPWSLFEDQALVVLVHDMGPNWELVSDAINSTIQFKCIFRKPKECKERHKVLMDRSGDGADSADDSGSSQSYPSTLPGIPKGSARQLFQRLQGPMEEDTLKSHFEKIILIGKKQHFRRSQHDNQDPKQIVPVHNSHVIALSQVCPNNRNGGVLTPLDLCDATSSSQDVLSLGYQAPHASGLAISNQGAVGSMLPASGANSSLQGSSGMVLGSNLPSPSAPLNASVRDGRYGVPRTSLPADEQHRMQYNQMLSGRNVQQSTLSVPGAISGSDRGVRMIPGGNGMGMMCGINRSMPMSRPGFQGIASSAMLNSGSMLSSNMVGMPTPVNMHSGPGSGQGNSILRPRDTVHMMRPGHNPEHQRQLMVPELQMQAQGNSQGISAFNGLSSAYPNQSTAPPVQSYPGHPQQQQQQQQHPMSPQQSHGLSNSHAHLQGSNHATGSQQQAYAMRLAKERQMQQHQQRLMQQHQQQPQQQQQQQFAASSALMPQVQPQTQLPISSLQNSSQIQSQPSTQPVSLPPLTPSSPMTPMSLQHQQKHHLASHGLGRNPQPGASGLTNQIGKQRQRQSQQQQQQFQQSGRHHPQQRQQTQSQQQAKLLKGMGRGNVLMHQNLSVDPAHLNGLTMAPGNQAAEKGEQMMHLMQGQGLYSGSGISPVQPSKPLVSSQPLNHSQPQQKLFSGATPPSTKQLQQMASHSDSGTQGQVSTVPSGHTLSAVHQSVLPAAMGLNHQHLQLQSQPHQKQVNQNQPTIQRILQQNRQVNSDPSGKSQAEPAQVDQQPMNNASQMGTTTTMAMTQAGIDSANNTVQVASQWKSSEPVYDPGRPNVATQVGSRGSPPLTNSAGSDPVPSVSQGLGQRQLSGGLPAHGNNAGAQWTQQPQIQQSSTPSPSQQHQDQLQQDQHNSPPQQLPLQQQSLQQTPHLQAVQGSLVGFACPCNSSVQMKLITPLGHCNVERGGRYLQSEKRPTFDGDSRKLYSMSM</sequence>
<feature type="compositionally biased region" description="Polar residues" evidence="2">
    <location>
        <begin position="939"/>
        <end position="951"/>
    </location>
</feature>
<feature type="region of interest" description="Disordered" evidence="2">
    <location>
        <begin position="1478"/>
        <end position="1700"/>
    </location>
</feature>
<feature type="domain" description="HSA" evidence="4">
    <location>
        <begin position="596"/>
        <end position="671"/>
    </location>
</feature>
<feature type="compositionally biased region" description="Low complexity" evidence="2">
    <location>
        <begin position="1976"/>
        <end position="2018"/>
    </location>
</feature>
<feature type="compositionally biased region" description="Polar residues" evidence="2">
    <location>
        <begin position="1860"/>
        <end position="1871"/>
    </location>
</feature>
<feature type="compositionally biased region" description="Low complexity" evidence="2">
    <location>
        <begin position="1952"/>
        <end position="1966"/>
    </location>
</feature>
<organism evidence="5 6">
    <name type="scientific">Theobroma cacao</name>
    <name type="common">Cacao</name>
    <name type="synonym">Cocoa</name>
    <dbReference type="NCBI Taxonomy" id="3641"/>
    <lineage>
        <taxon>Eukaryota</taxon>
        <taxon>Viridiplantae</taxon>
        <taxon>Streptophyta</taxon>
        <taxon>Embryophyta</taxon>
        <taxon>Tracheophyta</taxon>
        <taxon>Spermatophyta</taxon>
        <taxon>Magnoliopsida</taxon>
        <taxon>eudicotyledons</taxon>
        <taxon>Gunneridae</taxon>
        <taxon>Pentapetalae</taxon>
        <taxon>rosids</taxon>
        <taxon>malvids</taxon>
        <taxon>Malvales</taxon>
        <taxon>Malvaceae</taxon>
        <taxon>Byttnerioideae</taxon>
        <taxon>Theobroma</taxon>
    </lineage>
</organism>
<feature type="compositionally biased region" description="Polar residues" evidence="2">
    <location>
        <begin position="1478"/>
        <end position="1503"/>
    </location>
</feature>
<feature type="region of interest" description="Disordered" evidence="2">
    <location>
        <begin position="334"/>
        <end position="392"/>
    </location>
</feature>
<dbReference type="Pfam" id="PF13921">
    <property type="entry name" value="Myb_DNA-bind_6"/>
    <property type="match status" value="1"/>
</dbReference>
<reference evidence="5 6" key="1">
    <citation type="journal article" date="2013" name="Genome Biol.">
        <title>The genome sequence of the most widely cultivated cacao type and its use to identify candidate genes regulating pod color.</title>
        <authorList>
            <person name="Motamayor J.C."/>
            <person name="Mockaitis K."/>
            <person name="Schmutz J."/>
            <person name="Haiminen N."/>
            <person name="Iii D.L."/>
            <person name="Cornejo O."/>
            <person name="Findley S.D."/>
            <person name="Zheng P."/>
            <person name="Utro F."/>
            <person name="Royaert S."/>
            <person name="Saski C."/>
            <person name="Jenkins J."/>
            <person name="Podicheti R."/>
            <person name="Zhao M."/>
            <person name="Scheffler B.E."/>
            <person name="Stack J.C."/>
            <person name="Feltus F.A."/>
            <person name="Mustiga G.M."/>
            <person name="Amores F."/>
            <person name="Phillips W."/>
            <person name="Marelli J.P."/>
            <person name="May G.D."/>
            <person name="Shapiro H."/>
            <person name="Ma J."/>
            <person name="Bustamante C.D."/>
            <person name="Schnell R.J."/>
            <person name="Main D."/>
            <person name="Gilbert D."/>
            <person name="Parida L."/>
            <person name="Kuhn D.N."/>
        </authorList>
    </citation>
    <scope>NUCLEOTIDE SEQUENCE [LARGE SCALE GENOMIC DNA]</scope>
    <source>
        <strain evidence="6">cv. Matina 1-6</strain>
    </source>
</reference>
<dbReference type="EMBL" id="CM001879">
    <property type="protein sequence ID" value="EOX93921.1"/>
    <property type="molecule type" value="Genomic_DNA"/>
</dbReference>
<protein>
    <submittedName>
        <fullName evidence="5">Helicase/SANT-associated, putative isoform 1</fullName>
    </submittedName>
</protein>
<feature type="region of interest" description="Disordered" evidence="2">
    <location>
        <begin position="1162"/>
        <end position="1188"/>
    </location>
</feature>
<feature type="compositionally biased region" description="Polar residues" evidence="2">
    <location>
        <begin position="1929"/>
        <end position="1946"/>
    </location>
</feature>
<feature type="region of interest" description="Disordered" evidence="2">
    <location>
        <begin position="1436"/>
        <end position="1464"/>
    </location>
</feature>
<feature type="compositionally biased region" description="Basic and acidic residues" evidence="2">
    <location>
        <begin position="284"/>
        <end position="295"/>
    </location>
</feature>
<evidence type="ECO:0000256" key="2">
    <source>
        <dbReference type="SAM" id="MobiDB-lite"/>
    </source>
</evidence>
<dbReference type="InParanoid" id="A0A061DPA2"/>
<dbReference type="GO" id="GO:0035267">
    <property type="term" value="C:NuA4 histone acetyltransferase complex"/>
    <property type="evidence" value="ECO:0000318"/>
    <property type="project" value="GO_Central"/>
</dbReference>
<feature type="region of interest" description="Disordered" evidence="2">
    <location>
        <begin position="544"/>
        <end position="563"/>
    </location>
</feature>
<feature type="compositionally biased region" description="Polar residues" evidence="2">
    <location>
        <begin position="488"/>
        <end position="503"/>
    </location>
</feature>
<feature type="region of interest" description="Disordered" evidence="2">
    <location>
        <begin position="1752"/>
        <end position="1811"/>
    </location>
</feature>
<feature type="region of interest" description="Disordered" evidence="2">
    <location>
        <begin position="1023"/>
        <end position="1044"/>
    </location>
</feature>
<dbReference type="CDD" id="cd00167">
    <property type="entry name" value="SANT"/>
    <property type="match status" value="1"/>
</dbReference>
<dbReference type="Gene3D" id="1.10.10.60">
    <property type="entry name" value="Homeodomain-like"/>
    <property type="match status" value="1"/>
</dbReference>
<keyword evidence="6" id="KW-1185">Reference proteome</keyword>
<feature type="compositionally biased region" description="Polar residues" evidence="2">
    <location>
        <begin position="1878"/>
        <end position="1887"/>
    </location>
</feature>
<feature type="region of interest" description="Disordered" evidence="2">
    <location>
        <begin position="277"/>
        <end position="322"/>
    </location>
</feature>
<dbReference type="SMART" id="SM00717">
    <property type="entry name" value="SANT"/>
    <property type="match status" value="1"/>
</dbReference>
<evidence type="ECO:0000259" key="3">
    <source>
        <dbReference type="PROSITE" id="PS50090"/>
    </source>
</evidence>
<dbReference type="eggNOG" id="ENOG502QSR0">
    <property type="taxonomic scope" value="Eukaryota"/>
</dbReference>
<dbReference type="GO" id="GO:0006325">
    <property type="term" value="P:chromatin organization"/>
    <property type="evidence" value="ECO:0007669"/>
    <property type="project" value="UniProtKB-KW"/>
</dbReference>
<feature type="compositionally biased region" description="Low complexity" evidence="2">
    <location>
        <begin position="545"/>
        <end position="555"/>
    </location>
</feature>
<dbReference type="PANTHER" id="PTHR46774">
    <property type="entry name" value="CHROMATIN MODIFICATION-RELATED PROTEIN EAF1 A-RELATED"/>
    <property type="match status" value="1"/>
</dbReference>
<feature type="compositionally biased region" description="Low complexity" evidence="2">
    <location>
        <begin position="926"/>
        <end position="936"/>
    </location>
</feature>
<dbReference type="InterPro" id="IPR001005">
    <property type="entry name" value="SANT/Myb"/>
</dbReference>
<dbReference type="Pfam" id="PF07529">
    <property type="entry name" value="HSA"/>
    <property type="match status" value="1"/>
</dbReference>
<dbReference type="SMART" id="SM00573">
    <property type="entry name" value="HSA"/>
    <property type="match status" value="1"/>
</dbReference>
<name>A0A061DPA2_THECC</name>
<evidence type="ECO:0000259" key="4">
    <source>
        <dbReference type="PROSITE" id="PS51204"/>
    </source>
</evidence>
<feature type="compositionally biased region" description="Low complexity" evidence="2">
    <location>
        <begin position="1599"/>
        <end position="1620"/>
    </location>
</feature>
<dbReference type="InterPro" id="IPR014012">
    <property type="entry name" value="HSA_dom"/>
</dbReference>